<evidence type="ECO:0000256" key="4">
    <source>
        <dbReference type="ARBA" id="ARBA00022475"/>
    </source>
</evidence>
<dbReference type="RefSeq" id="WP_027311432.1">
    <property type="nucleotide sequence ID" value="NZ_JBHLZN010000005.1"/>
</dbReference>
<keyword evidence="10" id="KW-1185">Reference proteome</keyword>
<evidence type="ECO:0000256" key="6">
    <source>
        <dbReference type="ARBA" id="ARBA00022989"/>
    </source>
</evidence>
<reference evidence="9 10" key="1">
    <citation type="submission" date="2024-09" db="EMBL/GenBank/DDBJ databases">
        <authorList>
            <person name="Sun Q."/>
            <person name="Mori K."/>
        </authorList>
    </citation>
    <scope>NUCLEOTIDE SEQUENCE [LARGE SCALE GENOMIC DNA]</scope>
    <source>
        <strain evidence="9 10">ATCC 51285</strain>
    </source>
</reference>
<keyword evidence="5 8" id="KW-0812">Transmembrane</keyword>
<keyword evidence="4" id="KW-1003">Cell membrane</keyword>
<evidence type="ECO:0000256" key="2">
    <source>
        <dbReference type="ARBA" id="ARBA00010145"/>
    </source>
</evidence>
<feature type="transmembrane region" description="Helical" evidence="8">
    <location>
        <begin position="237"/>
        <end position="256"/>
    </location>
</feature>
<evidence type="ECO:0000313" key="10">
    <source>
        <dbReference type="Proteomes" id="UP001589628"/>
    </source>
</evidence>
<dbReference type="PANTHER" id="PTHR36838:SF1">
    <property type="entry name" value="SLR1864 PROTEIN"/>
    <property type="match status" value="1"/>
</dbReference>
<keyword evidence="6 8" id="KW-1133">Transmembrane helix</keyword>
<dbReference type="Proteomes" id="UP001589628">
    <property type="component" value="Unassembled WGS sequence"/>
</dbReference>
<dbReference type="EMBL" id="JBHLZN010000005">
    <property type="protein sequence ID" value="MFB9887471.1"/>
    <property type="molecule type" value="Genomic_DNA"/>
</dbReference>
<keyword evidence="7 8" id="KW-0472">Membrane</keyword>
<feature type="transmembrane region" description="Helical" evidence="8">
    <location>
        <begin position="59"/>
        <end position="84"/>
    </location>
</feature>
<feature type="transmembrane region" description="Helical" evidence="8">
    <location>
        <begin position="210"/>
        <end position="231"/>
    </location>
</feature>
<organism evidence="9 10">
    <name type="scientific">Balneatrix alpica</name>
    <dbReference type="NCBI Taxonomy" id="75684"/>
    <lineage>
        <taxon>Bacteria</taxon>
        <taxon>Pseudomonadati</taxon>
        <taxon>Pseudomonadota</taxon>
        <taxon>Gammaproteobacteria</taxon>
        <taxon>Oceanospirillales</taxon>
        <taxon>Balneatrichaceae</taxon>
        <taxon>Balneatrix</taxon>
    </lineage>
</organism>
<dbReference type="Gene3D" id="1.20.1530.20">
    <property type="match status" value="1"/>
</dbReference>
<feature type="transmembrane region" description="Helical" evidence="8">
    <location>
        <begin position="181"/>
        <end position="198"/>
    </location>
</feature>
<feature type="transmembrane region" description="Helical" evidence="8">
    <location>
        <begin position="152"/>
        <end position="169"/>
    </location>
</feature>
<evidence type="ECO:0000256" key="8">
    <source>
        <dbReference type="SAM" id="Phobius"/>
    </source>
</evidence>
<evidence type="ECO:0000256" key="7">
    <source>
        <dbReference type="ARBA" id="ARBA00023136"/>
    </source>
</evidence>
<evidence type="ECO:0000256" key="5">
    <source>
        <dbReference type="ARBA" id="ARBA00022692"/>
    </source>
</evidence>
<protein>
    <submittedName>
        <fullName evidence="9">AEC family transporter</fullName>
    </submittedName>
</protein>
<feature type="transmembrane region" description="Helical" evidence="8">
    <location>
        <begin position="120"/>
        <end position="140"/>
    </location>
</feature>
<dbReference type="PANTHER" id="PTHR36838">
    <property type="entry name" value="AUXIN EFFLUX CARRIER FAMILY PROTEIN"/>
    <property type="match status" value="1"/>
</dbReference>
<feature type="transmembrane region" description="Helical" evidence="8">
    <location>
        <begin position="36"/>
        <end position="53"/>
    </location>
</feature>
<feature type="transmembrane region" description="Helical" evidence="8">
    <location>
        <begin position="268"/>
        <end position="290"/>
    </location>
</feature>
<evidence type="ECO:0000256" key="1">
    <source>
        <dbReference type="ARBA" id="ARBA00004651"/>
    </source>
</evidence>
<sequence>MFERIALTVVPVAAVVLVGFLYGRARKPDLRVANQLNMELFVPALLVSVLAGKNFELSAYAGLSLGASLVVLGSGLLLLPLCLLPSIRFKTFIPPMMFNNTGNMGIPLLVLAFGEQALPAAIVLFIIEMIWHFTLGIYLLDPRTSPWQLLRMSIIQATLIGLVFSFAGWQLPPLIATPLDMLGQIAVPLMLFTLGVRLTSVNLSDWKIGLLGAIACPASGIALAWSYQWLWPLPAEHFHYLLVFGALPPAVLNYMLAEQYQQEPGKVASIVMMGNLGSLIVIPLTLAWILHTG</sequence>
<comment type="caution">
    <text evidence="9">The sequence shown here is derived from an EMBL/GenBank/DDBJ whole genome shotgun (WGS) entry which is preliminary data.</text>
</comment>
<gene>
    <name evidence="9" type="ORF">ACFFLH_13710</name>
</gene>
<name>A0ABV5ZDZ2_9GAMM</name>
<dbReference type="InterPro" id="IPR004776">
    <property type="entry name" value="Mem_transp_PIN-like"/>
</dbReference>
<dbReference type="InterPro" id="IPR038770">
    <property type="entry name" value="Na+/solute_symporter_sf"/>
</dbReference>
<evidence type="ECO:0000256" key="3">
    <source>
        <dbReference type="ARBA" id="ARBA00022448"/>
    </source>
</evidence>
<feature type="transmembrane region" description="Helical" evidence="8">
    <location>
        <begin position="96"/>
        <end position="114"/>
    </location>
</feature>
<dbReference type="Pfam" id="PF03547">
    <property type="entry name" value="Mem_trans"/>
    <property type="match status" value="1"/>
</dbReference>
<keyword evidence="3" id="KW-0813">Transport</keyword>
<evidence type="ECO:0000313" key="9">
    <source>
        <dbReference type="EMBL" id="MFB9887471.1"/>
    </source>
</evidence>
<feature type="transmembrane region" description="Helical" evidence="8">
    <location>
        <begin position="6"/>
        <end position="24"/>
    </location>
</feature>
<proteinExistence type="inferred from homology"/>
<comment type="similarity">
    <text evidence="2">Belongs to the auxin efflux carrier (TC 2.A.69) family.</text>
</comment>
<accession>A0ABV5ZDZ2</accession>
<comment type="subcellular location">
    <subcellularLocation>
        <location evidence="1">Cell membrane</location>
        <topology evidence="1">Multi-pass membrane protein</topology>
    </subcellularLocation>
</comment>